<evidence type="ECO:0000313" key="3">
    <source>
        <dbReference type="Proteomes" id="UP000028826"/>
    </source>
</evidence>
<dbReference type="Pfam" id="PF01189">
    <property type="entry name" value="Methyltr_RsmB-F"/>
    <property type="match status" value="1"/>
</dbReference>
<dbReference type="GO" id="GO:0001510">
    <property type="term" value="P:RNA methylation"/>
    <property type="evidence" value="ECO:0007669"/>
    <property type="project" value="InterPro"/>
</dbReference>
<dbReference type="CDD" id="cd02440">
    <property type="entry name" value="AdoMet_MTases"/>
    <property type="match status" value="1"/>
</dbReference>
<accession>A0A086Y127</accession>
<dbReference type="AlphaFoldDB" id="A0A086Y127"/>
<dbReference type="InterPro" id="IPR001678">
    <property type="entry name" value="MeTrfase_RsmB-F_NOP2_dom"/>
</dbReference>
<comment type="similarity">
    <text evidence="1">Belongs to the class I-like SAM-binding methyltransferase superfamily. RsmB/NOP family.</text>
</comment>
<sequence>MEVTGLAARAAALRLLDGVLTDGRPLADLLLPEGPLQRETPDTRARGQRLALATLRNVDRADAVLKPFLRRNPIPPVRNALRLAVVEMLGEGAPAHGVVNATVALLGKSEKTSGHAGLANAVLRKAAEAQEIWDRQPPQRLPGWLRGRLNSAWGNRATQAIEAAQAAGAPTDITLKGARPEGLEADVLPTGSLRLSGPGALTAQPGYESGDWWVQDAAAALPARGLAAREGEEVLDLCAAPGGKTLQLAAAGARVTAVDISTPRLERLKQNLARTRLSADIVAADLEHWSPAAPVPAILLDAPCSATGTIRRHPDLPFVKGPDSLRPLIALQERLIDRALDWLAPGGRLVYCTCSLLPEEGEKQVIAAVSRHPSLRIDAAAWDFPGIPLGWRSPEGGLRIRPDDWADIGGIDGFYMALLRRA</sequence>
<feature type="binding site" evidence="1">
    <location>
        <begin position="238"/>
        <end position="244"/>
    </location>
    <ligand>
        <name>S-adenosyl-L-methionine</name>
        <dbReference type="ChEBI" id="CHEBI:59789"/>
    </ligand>
</feature>
<dbReference type="InterPro" id="IPR029063">
    <property type="entry name" value="SAM-dependent_MTases_sf"/>
</dbReference>
<dbReference type="OrthoDB" id="9810297at2"/>
<feature type="active site" description="Nucleophile" evidence="1">
    <location>
        <position position="354"/>
    </location>
</feature>
<comment type="caution">
    <text evidence="2">The sequence shown here is derived from an EMBL/GenBank/DDBJ whole genome shotgun (WGS) entry which is preliminary data.</text>
</comment>
<proteinExistence type="inferred from homology"/>
<dbReference type="SUPFAM" id="SSF53335">
    <property type="entry name" value="S-adenosyl-L-methionine-dependent methyltransferases"/>
    <property type="match status" value="1"/>
</dbReference>
<dbReference type="Gene3D" id="1.10.940.10">
    <property type="entry name" value="NusB-like"/>
    <property type="match status" value="1"/>
</dbReference>
<dbReference type="PROSITE" id="PS51686">
    <property type="entry name" value="SAM_MT_RSMB_NOP"/>
    <property type="match status" value="1"/>
</dbReference>
<feature type="binding site" evidence="1">
    <location>
        <position position="301"/>
    </location>
    <ligand>
        <name>S-adenosyl-L-methionine</name>
        <dbReference type="ChEBI" id="CHEBI:59789"/>
    </ligand>
</feature>
<dbReference type="InterPro" id="IPR023267">
    <property type="entry name" value="RCMT"/>
</dbReference>
<keyword evidence="1 2" id="KW-0489">Methyltransferase</keyword>
<dbReference type="Gene3D" id="3.40.50.150">
    <property type="entry name" value="Vaccinia Virus protein VP39"/>
    <property type="match status" value="1"/>
</dbReference>
<dbReference type="PANTHER" id="PTHR22807">
    <property type="entry name" value="NOP2 YEAST -RELATED NOL1/NOP2/FMU SUN DOMAIN-CONTAINING"/>
    <property type="match status" value="1"/>
</dbReference>
<dbReference type="InterPro" id="IPR035926">
    <property type="entry name" value="NusB-like_sf"/>
</dbReference>
<dbReference type="SUPFAM" id="SSF48013">
    <property type="entry name" value="NusB-like"/>
    <property type="match status" value="1"/>
</dbReference>
<organism evidence="2 3">
    <name type="scientific">Haematobacter massiliensis</name>
    <dbReference type="NCBI Taxonomy" id="195105"/>
    <lineage>
        <taxon>Bacteria</taxon>
        <taxon>Pseudomonadati</taxon>
        <taxon>Pseudomonadota</taxon>
        <taxon>Alphaproteobacteria</taxon>
        <taxon>Rhodobacterales</taxon>
        <taxon>Paracoccaceae</taxon>
        <taxon>Haematobacter</taxon>
    </lineage>
</organism>
<dbReference type="PANTHER" id="PTHR22807:SF61">
    <property type="entry name" value="NOL1_NOP2_SUN FAMILY PROTEIN _ ANTITERMINATION NUSB DOMAIN-CONTAINING PROTEIN"/>
    <property type="match status" value="1"/>
</dbReference>
<dbReference type="GO" id="GO:0003723">
    <property type="term" value="F:RNA binding"/>
    <property type="evidence" value="ECO:0007669"/>
    <property type="project" value="UniProtKB-UniRule"/>
</dbReference>
<dbReference type="GO" id="GO:0008173">
    <property type="term" value="F:RNA methyltransferase activity"/>
    <property type="evidence" value="ECO:0007669"/>
    <property type="project" value="InterPro"/>
</dbReference>
<reference evidence="2 3" key="1">
    <citation type="submission" date="2014-03" db="EMBL/GenBank/DDBJ databases">
        <title>Genome of Haematobacter massiliensis CCUG 47968.</title>
        <authorList>
            <person name="Wang D."/>
            <person name="Wang G."/>
        </authorList>
    </citation>
    <scope>NUCLEOTIDE SEQUENCE [LARGE SCALE GENOMIC DNA]</scope>
    <source>
        <strain evidence="2 3">CCUG 47968</strain>
    </source>
</reference>
<feature type="binding site" evidence="1">
    <location>
        <position position="259"/>
    </location>
    <ligand>
        <name>S-adenosyl-L-methionine</name>
        <dbReference type="ChEBI" id="CHEBI:59789"/>
    </ligand>
</feature>
<dbReference type="RefSeq" id="WP_035712591.1">
    <property type="nucleotide sequence ID" value="NZ_CAMIFG010000141.1"/>
</dbReference>
<feature type="binding site" evidence="1">
    <location>
        <position position="285"/>
    </location>
    <ligand>
        <name>S-adenosyl-L-methionine</name>
        <dbReference type="ChEBI" id="CHEBI:59789"/>
    </ligand>
</feature>
<dbReference type="Proteomes" id="UP000028826">
    <property type="component" value="Unassembled WGS sequence"/>
</dbReference>
<dbReference type="GO" id="GO:0006355">
    <property type="term" value="P:regulation of DNA-templated transcription"/>
    <property type="evidence" value="ECO:0007669"/>
    <property type="project" value="InterPro"/>
</dbReference>
<evidence type="ECO:0000313" key="2">
    <source>
        <dbReference type="EMBL" id="KFI27977.1"/>
    </source>
</evidence>
<dbReference type="PRINTS" id="PR02008">
    <property type="entry name" value="RCMTFAMILY"/>
</dbReference>
<dbReference type="Pfam" id="PF01029">
    <property type="entry name" value="NusB"/>
    <property type="match status" value="1"/>
</dbReference>
<protein>
    <submittedName>
        <fullName evidence="2">16S rRNA methyltransferase</fullName>
    </submittedName>
</protein>
<dbReference type="eggNOG" id="COG0144">
    <property type="taxonomic scope" value="Bacteria"/>
</dbReference>
<keyword evidence="1" id="KW-0949">S-adenosyl-L-methionine</keyword>
<evidence type="ECO:0000256" key="1">
    <source>
        <dbReference type="PROSITE-ProRule" id="PRU01023"/>
    </source>
</evidence>
<name>A0A086Y127_9RHOB</name>
<gene>
    <name evidence="2" type="ORF">CN97_20280</name>
</gene>
<dbReference type="EMBL" id="JGYG01000009">
    <property type="protein sequence ID" value="KFI27977.1"/>
    <property type="molecule type" value="Genomic_DNA"/>
</dbReference>
<dbReference type="STRING" id="195105.CN97_20280"/>
<dbReference type="InterPro" id="IPR049560">
    <property type="entry name" value="MeTrfase_RsmB-F_NOP2_cat"/>
</dbReference>
<keyword evidence="1 2" id="KW-0808">Transferase</keyword>
<keyword evidence="3" id="KW-1185">Reference proteome</keyword>
<keyword evidence="1" id="KW-0694">RNA-binding</keyword>
<dbReference type="InterPro" id="IPR006027">
    <property type="entry name" value="NusB_RsmB_TIM44"/>
</dbReference>